<sequence length="461" mass="48045">MAAPNLSSTKPLSTSAASDRRPGMGRWLIAGGIGILLLAGGFLVWRLMGSRGPGGMGMPPGVTVQLEPVQTGNVQDASEFLGSLEAQTGVVLQPEVSGRVTQVYVSAGDRVSPGQPIVLISPDRTQAEANAATANVAAAESARQSAASSLQALLARRAELEAELALQEAEFNRTQQLVAQGAQSQQELDLARRDLEVAQATLASARDEIAAAQANLNQAEASVAQAQANQAAAQQSLQDRTVTAPIAGTVGNLNVKLGDFVSTNTVITNITENATLELDLQIPIEQRDRLQLGLPVELLPVDGETAIATGGISFISPQTDSDTQTVLVKAQFDNPQGQLQDAQKVEARLIWSEQPGVLVPTAAITRLGGQTFVYVADEGTEEELPPPNAVPPGMPAPEQVARLRPVQLGNIQGNDFEVLSGLELGETIVVSGILNLQDGTPILPQSDADSPPEDASSGPPS</sequence>
<evidence type="ECO:0000259" key="6">
    <source>
        <dbReference type="Pfam" id="PF25917"/>
    </source>
</evidence>
<evidence type="ECO:0000256" key="5">
    <source>
        <dbReference type="SAM" id="Phobius"/>
    </source>
</evidence>
<evidence type="ECO:0000256" key="4">
    <source>
        <dbReference type="SAM" id="MobiDB-lite"/>
    </source>
</evidence>
<name>A0A4Q7E7A1_9CYAN</name>
<dbReference type="AlphaFoldDB" id="A0A4Q7E7A1"/>
<dbReference type="PANTHER" id="PTHR30469:SF39">
    <property type="entry name" value="SLL0180 PROTEIN"/>
    <property type="match status" value="1"/>
</dbReference>
<dbReference type="EMBL" id="QVFV01000003">
    <property type="protein sequence ID" value="RZM77994.1"/>
    <property type="molecule type" value="Genomic_DNA"/>
</dbReference>
<keyword evidence="9" id="KW-1185">Reference proteome</keyword>
<comment type="caution">
    <text evidence="8">The sequence shown here is derived from an EMBL/GenBank/DDBJ whole genome shotgun (WGS) entry which is preliminary data.</text>
</comment>
<dbReference type="InterPro" id="IPR058625">
    <property type="entry name" value="MdtA-like_BSH"/>
</dbReference>
<organism evidence="8 9">
    <name type="scientific">Leptolyngbya iicbica LK</name>
    <dbReference type="NCBI Taxonomy" id="2294035"/>
    <lineage>
        <taxon>Bacteria</taxon>
        <taxon>Bacillati</taxon>
        <taxon>Cyanobacteriota</taxon>
        <taxon>Cyanophyceae</taxon>
        <taxon>Leptolyngbyales</taxon>
        <taxon>Leptolyngbyaceae</taxon>
        <taxon>Leptolyngbya group</taxon>
        <taxon>Leptolyngbya</taxon>
        <taxon>Leptolyngbya iicbica</taxon>
    </lineage>
</organism>
<keyword evidence="5" id="KW-0812">Transmembrane</keyword>
<dbReference type="GO" id="GO:0015562">
    <property type="term" value="F:efflux transmembrane transporter activity"/>
    <property type="evidence" value="ECO:0007669"/>
    <property type="project" value="TreeGrafter"/>
</dbReference>
<proteinExistence type="inferred from homology"/>
<accession>A0A4Q7E7A1</accession>
<dbReference type="Gene3D" id="2.40.420.20">
    <property type="match status" value="1"/>
</dbReference>
<dbReference type="OrthoDB" id="5379451at2"/>
<feature type="compositionally biased region" description="Polar residues" evidence="4">
    <location>
        <begin position="1"/>
        <end position="17"/>
    </location>
</feature>
<dbReference type="Gene3D" id="2.40.50.100">
    <property type="match status" value="2"/>
</dbReference>
<protein>
    <submittedName>
        <fullName evidence="8">Efflux RND transporter periplasmic adaptor subunit</fullName>
    </submittedName>
</protein>
<keyword evidence="3" id="KW-0175">Coiled coil</keyword>
<keyword evidence="5" id="KW-0472">Membrane</keyword>
<comment type="similarity">
    <text evidence="2">Belongs to the membrane fusion protein (MFP) (TC 8.A.1) family.</text>
</comment>
<evidence type="ECO:0000313" key="8">
    <source>
        <dbReference type="EMBL" id="RZM77994.1"/>
    </source>
</evidence>
<dbReference type="SUPFAM" id="SSF111369">
    <property type="entry name" value="HlyD-like secretion proteins"/>
    <property type="match status" value="2"/>
</dbReference>
<dbReference type="Pfam" id="PF25917">
    <property type="entry name" value="BSH_RND"/>
    <property type="match status" value="1"/>
</dbReference>
<dbReference type="Gene3D" id="2.40.30.170">
    <property type="match status" value="1"/>
</dbReference>
<dbReference type="InterPro" id="IPR058626">
    <property type="entry name" value="MdtA-like_b-barrel"/>
</dbReference>
<dbReference type="GO" id="GO:1990281">
    <property type="term" value="C:efflux pump complex"/>
    <property type="evidence" value="ECO:0007669"/>
    <property type="project" value="TreeGrafter"/>
</dbReference>
<dbReference type="Pfam" id="PF25944">
    <property type="entry name" value="Beta-barrel_RND"/>
    <property type="match status" value="1"/>
</dbReference>
<feature type="domain" description="Multidrug resistance protein MdtA-like barrel-sandwich hybrid" evidence="6">
    <location>
        <begin position="91"/>
        <end position="271"/>
    </location>
</feature>
<dbReference type="Proteomes" id="UP000292459">
    <property type="component" value="Unassembled WGS sequence"/>
</dbReference>
<evidence type="ECO:0000256" key="1">
    <source>
        <dbReference type="ARBA" id="ARBA00004236"/>
    </source>
</evidence>
<evidence type="ECO:0000256" key="2">
    <source>
        <dbReference type="ARBA" id="ARBA00009477"/>
    </source>
</evidence>
<dbReference type="NCBIfam" id="TIGR01730">
    <property type="entry name" value="RND_mfp"/>
    <property type="match status" value="1"/>
</dbReference>
<feature type="domain" description="Multidrug resistance protein MdtA-like beta-barrel" evidence="7">
    <location>
        <begin position="294"/>
        <end position="349"/>
    </location>
</feature>
<dbReference type="PANTHER" id="PTHR30469">
    <property type="entry name" value="MULTIDRUG RESISTANCE PROTEIN MDTA"/>
    <property type="match status" value="1"/>
</dbReference>
<dbReference type="Gene3D" id="1.10.287.470">
    <property type="entry name" value="Helix hairpin bin"/>
    <property type="match status" value="1"/>
</dbReference>
<feature type="coiled-coil region" evidence="3">
    <location>
        <begin position="143"/>
        <end position="236"/>
    </location>
</feature>
<dbReference type="RefSeq" id="WP_044150209.1">
    <property type="nucleotide sequence ID" value="NZ_QVFV01000003.1"/>
</dbReference>
<gene>
    <name evidence="8" type="ORF">DYY88_15735</name>
</gene>
<reference evidence="8 9" key="1">
    <citation type="submission" date="2018-11" db="EMBL/GenBank/DDBJ databases">
        <title>Whole genome sequencing of an environmental sample.</title>
        <authorList>
            <person name="Sarangi A.N."/>
            <person name="Singh D."/>
            <person name="Tripathy S."/>
        </authorList>
    </citation>
    <scope>NUCLEOTIDE SEQUENCE [LARGE SCALE GENOMIC DNA]</scope>
    <source>
        <strain evidence="8 9">Lakshadweep</strain>
    </source>
</reference>
<keyword evidence="5" id="KW-1133">Transmembrane helix</keyword>
<evidence type="ECO:0000256" key="3">
    <source>
        <dbReference type="SAM" id="Coils"/>
    </source>
</evidence>
<comment type="subcellular location">
    <subcellularLocation>
        <location evidence="1">Cell membrane</location>
    </subcellularLocation>
</comment>
<dbReference type="InterPro" id="IPR006143">
    <property type="entry name" value="RND_pump_MFP"/>
</dbReference>
<evidence type="ECO:0000313" key="9">
    <source>
        <dbReference type="Proteomes" id="UP000292459"/>
    </source>
</evidence>
<feature type="region of interest" description="Disordered" evidence="4">
    <location>
        <begin position="1"/>
        <end position="20"/>
    </location>
</feature>
<feature type="compositionally biased region" description="Low complexity" evidence="4">
    <location>
        <begin position="444"/>
        <end position="461"/>
    </location>
</feature>
<evidence type="ECO:0000259" key="7">
    <source>
        <dbReference type="Pfam" id="PF25944"/>
    </source>
</evidence>
<feature type="transmembrane region" description="Helical" evidence="5">
    <location>
        <begin position="27"/>
        <end position="48"/>
    </location>
</feature>
<feature type="region of interest" description="Disordered" evidence="4">
    <location>
        <begin position="440"/>
        <end position="461"/>
    </location>
</feature>